<evidence type="ECO:0000256" key="4">
    <source>
        <dbReference type="ARBA" id="ARBA00022553"/>
    </source>
</evidence>
<name>A0A250WQQ8_9CHLO</name>
<dbReference type="InterPro" id="IPR003661">
    <property type="entry name" value="HisK_dim/P_dom"/>
</dbReference>
<comment type="caution">
    <text evidence="18">The sequence shown here is derived from an EMBL/GenBank/DDBJ whole genome shotgun (WGS) entry which is preliminary data.</text>
</comment>
<dbReference type="FunFam" id="1.10.287.130:FF:000002">
    <property type="entry name" value="Two-component osmosensing histidine kinase"/>
    <property type="match status" value="1"/>
</dbReference>
<keyword evidence="12" id="KW-0175">Coiled coil</keyword>
<dbReference type="PROSITE" id="PS50112">
    <property type="entry name" value="PAS"/>
    <property type="match status" value="1"/>
</dbReference>
<dbReference type="PRINTS" id="PR00344">
    <property type="entry name" value="BCTRLSENSOR"/>
</dbReference>
<dbReference type="Pfam" id="PF00072">
    <property type="entry name" value="Response_reg"/>
    <property type="match status" value="1"/>
</dbReference>
<dbReference type="InterPro" id="IPR001789">
    <property type="entry name" value="Sig_transdc_resp-reg_receiver"/>
</dbReference>
<evidence type="ECO:0000256" key="10">
    <source>
        <dbReference type="ARBA" id="ARBA00023012"/>
    </source>
</evidence>
<dbReference type="InterPro" id="IPR000014">
    <property type="entry name" value="PAS"/>
</dbReference>
<dbReference type="InterPro" id="IPR036890">
    <property type="entry name" value="HATPase_C_sf"/>
</dbReference>
<dbReference type="SMART" id="SM00388">
    <property type="entry name" value="HisKA"/>
    <property type="match status" value="1"/>
</dbReference>
<feature type="region of interest" description="Disordered" evidence="13">
    <location>
        <begin position="632"/>
        <end position="665"/>
    </location>
</feature>
<dbReference type="PANTHER" id="PTHR45339:SF1">
    <property type="entry name" value="HYBRID SIGNAL TRANSDUCTION HISTIDINE KINASE J"/>
    <property type="match status" value="1"/>
</dbReference>
<keyword evidence="3" id="KW-0600">Photoreceptor protein</keyword>
<dbReference type="NCBIfam" id="TIGR00229">
    <property type="entry name" value="sensory_box"/>
    <property type="match status" value="1"/>
</dbReference>
<dbReference type="Pfam" id="PF00512">
    <property type="entry name" value="HisKA"/>
    <property type="match status" value="1"/>
</dbReference>
<evidence type="ECO:0000256" key="2">
    <source>
        <dbReference type="ARBA" id="ARBA00012438"/>
    </source>
</evidence>
<dbReference type="PANTHER" id="PTHR45339">
    <property type="entry name" value="HYBRID SIGNAL TRANSDUCTION HISTIDINE KINASE J"/>
    <property type="match status" value="1"/>
</dbReference>
<dbReference type="Gene3D" id="3.30.450.20">
    <property type="entry name" value="PAS domain"/>
    <property type="match status" value="1"/>
</dbReference>
<keyword evidence="3" id="KW-0157">Chromophore</keyword>
<keyword evidence="9" id="KW-0067">ATP-binding</keyword>
<keyword evidence="19" id="KW-1185">Reference proteome</keyword>
<dbReference type="InterPro" id="IPR035965">
    <property type="entry name" value="PAS-like_dom_sf"/>
</dbReference>
<evidence type="ECO:0000256" key="13">
    <source>
        <dbReference type="SAM" id="MobiDB-lite"/>
    </source>
</evidence>
<dbReference type="CDD" id="cd00082">
    <property type="entry name" value="HisKA"/>
    <property type="match status" value="1"/>
</dbReference>
<dbReference type="SUPFAM" id="SSF52172">
    <property type="entry name" value="CheY-like"/>
    <property type="match status" value="1"/>
</dbReference>
<dbReference type="AlphaFoldDB" id="A0A250WQQ8"/>
<evidence type="ECO:0000256" key="6">
    <source>
        <dbReference type="ARBA" id="ARBA00022679"/>
    </source>
</evidence>
<dbReference type="CDD" id="cd16922">
    <property type="entry name" value="HATPase_EvgS-ArcB-TorS-like"/>
    <property type="match status" value="1"/>
</dbReference>
<evidence type="ECO:0000256" key="9">
    <source>
        <dbReference type="ARBA" id="ARBA00022840"/>
    </source>
</evidence>
<dbReference type="InterPro" id="IPR003594">
    <property type="entry name" value="HATPase_dom"/>
</dbReference>
<dbReference type="CDD" id="cd00130">
    <property type="entry name" value="PAS"/>
    <property type="match status" value="1"/>
</dbReference>
<reference evidence="18 19" key="1">
    <citation type="submission" date="2017-08" db="EMBL/GenBank/DDBJ databases">
        <title>Acidophilic green algal genome provides insights into adaptation to an acidic environment.</title>
        <authorList>
            <person name="Hirooka S."/>
            <person name="Hirose Y."/>
            <person name="Kanesaki Y."/>
            <person name="Higuchi S."/>
            <person name="Fujiwara T."/>
            <person name="Onuma R."/>
            <person name="Era A."/>
            <person name="Ohbayashi R."/>
            <person name="Uzuka A."/>
            <person name="Nozaki H."/>
            <person name="Yoshikawa H."/>
            <person name="Miyagishima S.Y."/>
        </authorList>
    </citation>
    <scope>NUCLEOTIDE SEQUENCE [LARGE SCALE GENOMIC DNA]</scope>
    <source>
        <strain evidence="18 19">NIES-2499</strain>
    </source>
</reference>
<keyword evidence="8" id="KW-0418">Kinase</keyword>
<dbReference type="EC" id="2.7.13.3" evidence="2"/>
<dbReference type="GO" id="GO:0009637">
    <property type="term" value="P:response to blue light"/>
    <property type="evidence" value="ECO:0007669"/>
    <property type="project" value="UniProtKB-ARBA"/>
</dbReference>
<dbReference type="GO" id="GO:0005524">
    <property type="term" value="F:ATP binding"/>
    <property type="evidence" value="ECO:0007669"/>
    <property type="project" value="UniProtKB-KW"/>
</dbReference>
<feature type="domain" description="Response regulatory" evidence="15">
    <location>
        <begin position="1037"/>
        <end position="1158"/>
    </location>
</feature>
<dbReference type="STRING" id="1157962.A0A250WQQ8"/>
<evidence type="ECO:0000256" key="1">
    <source>
        <dbReference type="ARBA" id="ARBA00000085"/>
    </source>
</evidence>
<feature type="compositionally biased region" description="Low complexity" evidence="13">
    <location>
        <begin position="638"/>
        <end position="657"/>
    </location>
</feature>
<proteinExistence type="predicted"/>
<dbReference type="InterPro" id="IPR005467">
    <property type="entry name" value="His_kinase_dom"/>
</dbReference>
<sequence length="1169" mass="126074">MSPLLAEKRNDADASLLSTGVGDQADEIKRLSELVAELNDALKRETRRADLYQQQLEHLLLQQQQQYIQGQDPAVHAEGVETVTITKREYEMLLLRDRAISVLAEGMTIADCSMPDMPLIYANEAFAKITGYSVSETLGKNCRFLQGQGTDASSLSELRQCIKLGRPCVVQILNYKKNGDPFVNYLSVTPIRNSNGMLTHYVGIQSDITELVNHKKAELAAKHAAVQAAAATEAKSQFLARMSHEIRTPLNGMIAVGQLLAETSLSPAQWDLVNTIRCSGETLLTLITDILDFSRIEANKMVLHHTVFKLETVMEAAMEIAGLRASEKRLQVAYYISEGTPRVLHGDAQRLQQIILNVLNNAVKFTERGQILMEVWQEPLMQPLQPPSSTSTANSATLVAESASVPFTIEEGASSEKPVGALDSPRRFQNPALAAQTPPEGPPCNLRFSVRDTGIGISAANVGKLFNSFSQVDPSPTRQYGGSGLGLAISRKLCEAMAGTMWVESQGVGKGSIFSWTVVMRAPSVALKHQRQRRSSRLSSIAQRPQWVRMAEEVGAALQSSSGSSEVLTMLPPVIPRNTVAAGGLSEGLPLDKLSTIMTSSNEDKAVLAGFADLVVGVTPVVDDNISGTSPCDTSGLASYPAPVSSSSSVEVSTSAPLPKGRRSREAELSNGTLLLSSVEVFNPLLKGKKFLLLEPCKMIRQVLQKALKSWGCEVCAVSSEDDAVQELLDAGSLSAESARRRNSEIMDSSDDAVFHKLMAMQHIQRPDAPELAELCLRHTEGDKELKCKGPYDVVIMDMTCNHLLRSVTECNASEAQRIVFMGWPGQSELEAAACSVASSSGRLPTDSCDLMCLDANTGRRESATAEGGRPVKVHADSVIDDQQGGRQLGYVIVTRPVRQGRLMLALEEILAMQLEPSSSMVISSFPQSHTNMDSSQEKEKLHLVSPCTTPKGCHLHAGEATLPLYITLSGSSSKGGLQGSDGSECSERKTGARHVDLAAVNGGAVSLGHSTLRPATVSKSASGSDLSEAGKSPNMRIMLAEDNAINMKVAVGILRRSGHTNVTTVENGQQALDVIAERGGIDAFDLILMDLHMPVMGGMEAVRELGRRYPGRQARVVAVTADAFEGTREDCMTAGFDGWLPKPFRVEDMTRVVAEYAQAVAISKLQRS</sequence>
<keyword evidence="7" id="KW-0547">Nucleotide-binding</keyword>
<accession>A0A250WQQ8</accession>
<dbReference type="InterPro" id="IPR001610">
    <property type="entry name" value="PAC"/>
</dbReference>
<dbReference type="SMART" id="SM00387">
    <property type="entry name" value="HATPase_c"/>
    <property type="match status" value="1"/>
</dbReference>
<dbReference type="SMART" id="SM00086">
    <property type="entry name" value="PAC"/>
    <property type="match status" value="1"/>
</dbReference>
<dbReference type="PROSITE" id="PS50110">
    <property type="entry name" value="RESPONSE_REGULATORY"/>
    <property type="match status" value="1"/>
</dbReference>
<feature type="modified residue" description="4-aspartylphosphate" evidence="11">
    <location>
        <position position="1091"/>
    </location>
</feature>
<evidence type="ECO:0000256" key="7">
    <source>
        <dbReference type="ARBA" id="ARBA00022741"/>
    </source>
</evidence>
<evidence type="ECO:0000256" key="8">
    <source>
        <dbReference type="ARBA" id="ARBA00022777"/>
    </source>
</evidence>
<dbReference type="SUPFAM" id="SSF55785">
    <property type="entry name" value="PYP-like sensor domain (PAS domain)"/>
    <property type="match status" value="1"/>
</dbReference>
<dbReference type="SMART" id="SM00448">
    <property type="entry name" value="REC"/>
    <property type="match status" value="1"/>
</dbReference>
<organism evidence="18 19">
    <name type="scientific">Chlamydomonas eustigma</name>
    <dbReference type="NCBI Taxonomy" id="1157962"/>
    <lineage>
        <taxon>Eukaryota</taxon>
        <taxon>Viridiplantae</taxon>
        <taxon>Chlorophyta</taxon>
        <taxon>core chlorophytes</taxon>
        <taxon>Chlorophyceae</taxon>
        <taxon>CS clade</taxon>
        <taxon>Chlamydomonadales</taxon>
        <taxon>Chlamydomonadaceae</taxon>
        <taxon>Chlamydomonas</taxon>
    </lineage>
</organism>
<dbReference type="Pfam" id="PF13426">
    <property type="entry name" value="PAS_9"/>
    <property type="match status" value="1"/>
</dbReference>
<dbReference type="Gene3D" id="3.30.565.10">
    <property type="entry name" value="Histidine kinase-like ATPase, C-terminal domain"/>
    <property type="match status" value="1"/>
</dbReference>
<keyword evidence="4 11" id="KW-0597">Phosphoprotein</keyword>
<feature type="domain" description="PAS" evidence="16">
    <location>
        <begin position="119"/>
        <end position="141"/>
    </location>
</feature>
<dbReference type="InterPro" id="IPR000700">
    <property type="entry name" value="PAS-assoc_C"/>
</dbReference>
<gene>
    <name evidence="18" type="ORF">CEUSTIGMA_g611.t1</name>
</gene>
<dbReference type="CDD" id="cd17546">
    <property type="entry name" value="REC_hyHK_CKI1_RcsC-like"/>
    <property type="match status" value="1"/>
</dbReference>
<evidence type="ECO:0000256" key="5">
    <source>
        <dbReference type="ARBA" id="ARBA00022606"/>
    </source>
</evidence>
<evidence type="ECO:0000256" key="3">
    <source>
        <dbReference type="ARBA" id="ARBA00022543"/>
    </source>
</evidence>
<evidence type="ECO:0000259" key="16">
    <source>
        <dbReference type="PROSITE" id="PS50112"/>
    </source>
</evidence>
<dbReference type="InterPro" id="IPR011006">
    <property type="entry name" value="CheY-like_superfamily"/>
</dbReference>
<dbReference type="Proteomes" id="UP000232323">
    <property type="component" value="Unassembled WGS sequence"/>
</dbReference>
<keyword evidence="6" id="KW-0808">Transferase</keyword>
<protein>
    <recommendedName>
        <fullName evidence="2">histidine kinase</fullName>
        <ecNumber evidence="2">2.7.13.3</ecNumber>
    </recommendedName>
</protein>
<dbReference type="SUPFAM" id="SSF55874">
    <property type="entry name" value="ATPase domain of HSP90 chaperone/DNA topoisomerase II/histidine kinase"/>
    <property type="match status" value="1"/>
</dbReference>
<evidence type="ECO:0000313" key="19">
    <source>
        <dbReference type="Proteomes" id="UP000232323"/>
    </source>
</evidence>
<dbReference type="Gene3D" id="1.10.287.130">
    <property type="match status" value="1"/>
</dbReference>
<dbReference type="InterPro" id="IPR004358">
    <property type="entry name" value="Sig_transdc_His_kin-like_C"/>
</dbReference>
<keyword evidence="5" id="KW-0716">Sensory transduction</keyword>
<feature type="coiled-coil region" evidence="12">
    <location>
        <begin position="21"/>
        <end position="62"/>
    </location>
</feature>
<dbReference type="GO" id="GO:0000155">
    <property type="term" value="F:phosphorelay sensor kinase activity"/>
    <property type="evidence" value="ECO:0007669"/>
    <property type="project" value="InterPro"/>
</dbReference>
<feature type="domain" description="Histidine kinase" evidence="14">
    <location>
        <begin position="241"/>
        <end position="522"/>
    </location>
</feature>
<dbReference type="OrthoDB" id="21225at2759"/>
<evidence type="ECO:0000259" key="14">
    <source>
        <dbReference type="PROSITE" id="PS50109"/>
    </source>
</evidence>
<feature type="domain" description="PAC" evidence="17">
    <location>
        <begin position="166"/>
        <end position="220"/>
    </location>
</feature>
<dbReference type="Gene3D" id="3.40.50.2300">
    <property type="match status" value="1"/>
</dbReference>
<dbReference type="PROSITE" id="PS50113">
    <property type="entry name" value="PAC"/>
    <property type="match status" value="1"/>
</dbReference>
<comment type="catalytic activity">
    <reaction evidence="1">
        <text>ATP + protein L-histidine = ADP + protein N-phospho-L-histidine.</text>
        <dbReference type="EC" id="2.7.13.3"/>
    </reaction>
</comment>
<evidence type="ECO:0000259" key="15">
    <source>
        <dbReference type="PROSITE" id="PS50110"/>
    </source>
</evidence>
<dbReference type="InterPro" id="IPR036097">
    <property type="entry name" value="HisK_dim/P_sf"/>
</dbReference>
<evidence type="ECO:0000256" key="12">
    <source>
        <dbReference type="SAM" id="Coils"/>
    </source>
</evidence>
<evidence type="ECO:0000259" key="17">
    <source>
        <dbReference type="PROSITE" id="PS50113"/>
    </source>
</evidence>
<evidence type="ECO:0000313" key="18">
    <source>
        <dbReference type="EMBL" id="GAX73158.1"/>
    </source>
</evidence>
<evidence type="ECO:0000256" key="11">
    <source>
        <dbReference type="PROSITE-ProRule" id="PRU00169"/>
    </source>
</evidence>
<dbReference type="Pfam" id="PF02518">
    <property type="entry name" value="HATPase_c"/>
    <property type="match status" value="1"/>
</dbReference>
<dbReference type="SUPFAM" id="SSF47384">
    <property type="entry name" value="Homodimeric domain of signal transducing histidine kinase"/>
    <property type="match status" value="1"/>
</dbReference>
<dbReference type="EMBL" id="BEGY01000002">
    <property type="protein sequence ID" value="GAX73158.1"/>
    <property type="molecule type" value="Genomic_DNA"/>
</dbReference>
<dbReference type="PROSITE" id="PS50109">
    <property type="entry name" value="HIS_KIN"/>
    <property type="match status" value="1"/>
</dbReference>
<keyword evidence="3" id="KW-0675">Receptor</keyword>
<dbReference type="GO" id="GO:0009881">
    <property type="term" value="F:photoreceptor activity"/>
    <property type="evidence" value="ECO:0007669"/>
    <property type="project" value="UniProtKB-KW"/>
</dbReference>
<keyword evidence="10" id="KW-0902">Two-component regulatory system</keyword>